<keyword evidence="3" id="KW-0285">Flavoprotein</keyword>
<comment type="similarity">
    <text evidence="2">Belongs to the nitroreductase family.</text>
</comment>
<evidence type="ECO:0000256" key="5">
    <source>
        <dbReference type="ARBA" id="ARBA00023002"/>
    </source>
</evidence>
<comment type="cofactor">
    <cofactor evidence="1">
        <name>FMN</name>
        <dbReference type="ChEBI" id="CHEBI:58210"/>
    </cofactor>
</comment>
<evidence type="ECO:0000259" key="6">
    <source>
        <dbReference type="Pfam" id="PF00881"/>
    </source>
</evidence>
<dbReference type="EMBL" id="CP043451">
    <property type="protein sequence ID" value="QEM07653.1"/>
    <property type="molecule type" value="Genomic_DNA"/>
</dbReference>
<feature type="domain" description="Nitroreductase" evidence="6">
    <location>
        <begin position="14"/>
        <end position="183"/>
    </location>
</feature>
<dbReference type="PANTHER" id="PTHR43673">
    <property type="entry name" value="NAD(P)H NITROREDUCTASE YDGI-RELATED"/>
    <property type="match status" value="1"/>
</dbReference>
<evidence type="ECO:0000313" key="9">
    <source>
        <dbReference type="Proteomes" id="UP000250557"/>
    </source>
</evidence>
<dbReference type="Gene3D" id="3.40.109.10">
    <property type="entry name" value="NADH Oxidase"/>
    <property type="match status" value="1"/>
</dbReference>
<sequence length="207" mass="22723">MKTATDNETLKTIFKRRAVRRYLPDMPDDDILEKVIDAGRMAPSAMNGQPWKFYIVTHRDTITSFSKAIGKVALKAVAHAAVKHPVKTLKTMLHFSPGPVGLESDDPIFHGAPVVVFITSPKGNEWAGLDIGMCAQNMMLAAKSLGLDSCPVGFGKYIEQTPVYHKLGIPSAEEVELAIIFGYGAEKPDPHPRAKNNAIFIDRMECC</sequence>
<dbReference type="SUPFAM" id="SSF55469">
    <property type="entry name" value="FMN-dependent nitroreductase-like"/>
    <property type="match status" value="1"/>
</dbReference>
<dbReference type="PANTHER" id="PTHR43673:SF2">
    <property type="entry name" value="NITROREDUCTASE"/>
    <property type="match status" value="1"/>
</dbReference>
<gene>
    <name evidence="7" type="ORF">DIU31_030680</name>
    <name evidence="8" type="ORF">J3L21_30330</name>
</gene>
<evidence type="ECO:0000313" key="8">
    <source>
        <dbReference type="EMBL" id="QTE49779.1"/>
    </source>
</evidence>
<proteinExistence type="inferred from homology"/>
<dbReference type="Proteomes" id="UP000250557">
    <property type="component" value="Chromosome"/>
</dbReference>
<evidence type="ECO:0000256" key="3">
    <source>
        <dbReference type="ARBA" id="ARBA00022630"/>
    </source>
</evidence>
<dbReference type="Pfam" id="PF00881">
    <property type="entry name" value="Nitroreductase"/>
    <property type="match status" value="1"/>
</dbReference>
<keyword evidence="10" id="KW-1185">Reference proteome</keyword>
<keyword evidence="4" id="KW-0288">FMN</keyword>
<reference evidence="8 10" key="2">
    <citation type="submission" date="2021-03" db="EMBL/GenBank/DDBJ databases">
        <title>Mucilaginibacter strains isolated from gold and copper mining confer multi heavy-metal resistance.</title>
        <authorList>
            <person name="Li Y."/>
        </authorList>
    </citation>
    <scope>NUCLEOTIDE SEQUENCE [LARGE SCALE GENOMIC DNA]</scope>
    <source>
        <strain evidence="8 10">P2-4</strain>
    </source>
</reference>
<keyword evidence="5" id="KW-0560">Oxidoreductase</keyword>
<dbReference type="InterPro" id="IPR029479">
    <property type="entry name" value="Nitroreductase"/>
</dbReference>
<evidence type="ECO:0000313" key="7">
    <source>
        <dbReference type="EMBL" id="QEM07653.1"/>
    </source>
</evidence>
<evidence type="ECO:0000256" key="4">
    <source>
        <dbReference type="ARBA" id="ARBA00022643"/>
    </source>
</evidence>
<dbReference type="EMBL" id="CP071880">
    <property type="protein sequence ID" value="QTE49779.1"/>
    <property type="molecule type" value="Genomic_DNA"/>
</dbReference>
<dbReference type="Proteomes" id="UP000663940">
    <property type="component" value="Chromosome"/>
</dbReference>
<accession>A0AAE6ML98</accession>
<dbReference type="RefSeq" id="WP_112653251.1">
    <property type="nucleotide sequence ID" value="NZ_CP043451.1"/>
</dbReference>
<dbReference type="CDD" id="cd02136">
    <property type="entry name" value="PnbA_NfnB-like"/>
    <property type="match status" value="1"/>
</dbReference>
<name>A0AAE6ML98_9SPHI</name>
<dbReference type="InterPro" id="IPR000415">
    <property type="entry name" value="Nitroreductase-like"/>
</dbReference>
<protein>
    <submittedName>
        <fullName evidence="7 8">Nitroreductase</fullName>
    </submittedName>
</protein>
<organism evidence="7 9">
    <name type="scientific">Mucilaginibacter rubeus</name>
    <dbReference type="NCBI Taxonomy" id="2027860"/>
    <lineage>
        <taxon>Bacteria</taxon>
        <taxon>Pseudomonadati</taxon>
        <taxon>Bacteroidota</taxon>
        <taxon>Sphingobacteriia</taxon>
        <taxon>Sphingobacteriales</taxon>
        <taxon>Sphingobacteriaceae</taxon>
        <taxon>Mucilaginibacter</taxon>
    </lineage>
</organism>
<dbReference type="GO" id="GO:0016491">
    <property type="term" value="F:oxidoreductase activity"/>
    <property type="evidence" value="ECO:0007669"/>
    <property type="project" value="UniProtKB-KW"/>
</dbReference>
<dbReference type="AlphaFoldDB" id="A0AAE6ML98"/>
<evidence type="ECO:0000313" key="10">
    <source>
        <dbReference type="Proteomes" id="UP000663940"/>
    </source>
</evidence>
<evidence type="ECO:0000256" key="1">
    <source>
        <dbReference type="ARBA" id="ARBA00001917"/>
    </source>
</evidence>
<reference evidence="7 9" key="1">
    <citation type="submission" date="2019-08" db="EMBL/GenBank/DDBJ databases">
        <title>Comparative genome analysis confer to the adaptation heavy metal polluted environment.</title>
        <authorList>
            <person name="Li Y."/>
        </authorList>
    </citation>
    <scope>NUCLEOTIDE SEQUENCE [LARGE SCALE GENOMIC DNA]</scope>
    <source>
        <strain evidence="7 9">P2</strain>
    </source>
</reference>
<evidence type="ECO:0000256" key="2">
    <source>
        <dbReference type="ARBA" id="ARBA00007118"/>
    </source>
</evidence>